<keyword evidence="4 6" id="KW-1133">Transmembrane helix</keyword>
<evidence type="ECO:0000256" key="6">
    <source>
        <dbReference type="SAM" id="Phobius"/>
    </source>
</evidence>
<evidence type="ECO:0000313" key="8">
    <source>
        <dbReference type="EMBL" id="UQX13306.1"/>
    </source>
</evidence>
<dbReference type="InterPro" id="IPR010432">
    <property type="entry name" value="RDD"/>
</dbReference>
<accession>A0ABY4QT72</accession>
<proteinExistence type="predicted"/>
<evidence type="ECO:0000313" key="9">
    <source>
        <dbReference type="Proteomes" id="UP001056610"/>
    </source>
</evidence>
<comment type="subcellular location">
    <subcellularLocation>
        <location evidence="1">Cell membrane</location>
        <topology evidence="1">Multi-pass membrane protein</topology>
    </subcellularLocation>
</comment>
<name>A0ABY4QT72_9MYCO</name>
<keyword evidence="2" id="KW-1003">Cell membrane</keyword>
<organism evidence="8 9">
    <name type="scientific">Candidatus Mycobacterium methanotrophicum</name>
    <dbReference type="NCBI Taxonomy" id="2943498"/>
    <lineage>
        <taxon>Bacteria</taxon>
        <taxon>Bacillati</taxon>
        <taxon>Actinomycetota</taxon>
        <taxon>Actinomycetes</taxon>
        <taxon>Mycobacteriales</taxon>
        <taxon>Mycobacteriaceae</taxon>
        <taxon>Mycobacterium</taxon>
    </lineage>
</organism>
<dbReference type="PANTHER" id="PTHR36115">
    <property type="entry name" value="PROLINE-RICH ANTIGEN HOMOLOG-RELATED"/>
    <property type="match status" value="1"/>
</dbReference>
<keyword evidence="3 6" id="KW-0812">Transmembrane</keyword>
<evidence type="ECO:0000259" key="7">
    <source>
        <dbReference type="Pfam" id="PF06271"/>
    </source>
</evidence>
<dbReference type="Proteomes" id="UP001056610">
    <property type="component" value="Chromosome"/>
</dbReference>
<evidence type="ECO:0000256" key="2">
    <source>
        <dbReference type="ARBA" id="ARBA00022475"/>
    </source>
</evidence>
<sequence>MSSSPDAPQEVEEIVVNAPAPWWIRAVALAVDVLPGAAVVTTMALAALTVPLRGVWWWSCVSAGGLVILLTAGSRSLLPSITGWSLGRAALGIAVVRSGDGAAVGPWRLLMRDLAHLLDTVSVFVGWLWPLWDQRRRTFADMLVRTEVRRAELRRLPRNVPALVAVVFLTAALLCVSGAAVSYLVVYQHDRATEVARAQIALQGPKIVKQMLTYDPKSLQDDFTRAQSLTTDKYREQLVTQQQAVQKAKLVPNEYWVTDSSVLSASPHRATMLLFLQGERGDPGKERPISATVRVTFANSSGAQWRVDDLTVVTKPLPAEDGK</sequence>
<evidence type="ECO:0000256" key="3">
    <source>
        <dbReference type="ARBA" id="ARBA00022692"/>
    </source>
</evidence>
<feature type="domain" description="RDD" evidence="7">
    <location>
        <begin position="20"/>
        <end position="143"/>
    </location>
</feature>
<keyword evidence="5 6" id="KW-0472">Membrane</keyword>
<reference evidence="8" key="1">
    <citation type="submission" date="2022-05" db="EMBL/GenBank/DDBJ databases">
        <title>A methanotrophic Mycobacterium dominates a cave microbial ecosystem.</title>
        <authorList>
            <person name="Van Spanning R.J.M."/>
            <person name="Guan Q."/>
            <person name="Melkonian C."/>
            <person name="Gallant J."/>
            <person name="Polerecky L."/>
            <person name="Flot J.-F."/>
            <person name="Brandt B.W."/>
            <person name="Braster M."/>
            <person name="Iturbe Espinoza P."/>
            <person name="Aerts J."/>
            <person name="Meima-Franke M."/>
            <person name="Piersma S.R."/>
            <person name="Bunduc C."/>
            <person name="Ummels R."/>
            <person name="Pain A."/>
            <person name="Fleming E.J."/>
            <person name="van der Wel N."/>
            <person name="Gherman V.D."/>
            <person name="Sarbu S.M."/>
            <person name="Bodelier P.L.E."/>
            <person name="Bitter W."/>
        </authorList>
    </citation>
    <scope>NUCLEOTIDE SEQUENCE</scope>
    <source>
        <strain evidence="8">Sulfur Cave</strain>
    </source>
</reference>
<feature type="transmembrane region" description="Helical" evidence="6">
    <location>
        <begin position="160"/>
        <end position="186"/>
    </location>
</feature>
<protein>
    <submittedName>
        <fullName evidence="8">RDD family protein</fullName>
    </submittedName>
</protein>
<keyword evidence="9" id="KW-1185">Reference proteome</keyword>
<evidence type="ECO:0000256" key="5">
    <source>
        <dbReference type="ARBA" id="ARBA00023136"/>
    </source>
</evidence>
<feature type="transmembrane region" description="Helical" evidence="6">
    <location>
        <begin position="55"/>
        <end position="78"/>
    </location>
</feature>
<feature type="transmembrane region" description="Helical" evidence="6">
    <location>
        <begin position="22"/>
        <end position="48"/>
    </location>
</feature>
<dbReference type="InterPro" id="IPR051791">
    <property type="entry name" value="Pra-immunoreactive"/>
</dbReference>
<evidence type="ECO:0000256" key="1">
    <source>
        <dbReference type="ARBA" id="ARBA00004651"/>
    </source>
</evidence>
<dbReference type="PANTHER" id="PTHR36115:SF6">
    <property type="entry name" value="PROLINE-RICH ANTIGEN HOMOLOG"/>
    <property type="match status" value="1"/>
</dbReference>
<dbReference type="EMBL" id="CP097320">
    <property type="protein sequence ID" value="UQX13306.1"/>
    <property type="molecule type" value="Genomic_DNA"/>
</dbReference>
<evidence type="ECO:0000256" key="4">
    <source>
        <dbReference type="ARBA" id="ARBA00022989"/>
    </source>
</evidence>
<gene>
    <name evidence="8" type="ORF">M5I08_23560</name>
</gene>
<dbReference type="Pfam" id="PF06271">
    <property type="entry name" value="RDD"/>
    <property type="match status" value="1"/>
</dbReference>